<dbReference type="CDD" id="cd00075">
    <property type="entry name" value="HATPase"/>
    <property type="match status" value="1"/>
</dbReference>
<proteinExistence type="predicted"/>
<feature type="transmembrane region" description="Helical" evidence="11">
    <location>
        <begin position="176"/>
        <end position="199"/>
    </location>
</feature>
<dbReference type="SUPFAM" id="SSF55874">
    <property type="entry name" value="ATPase domain of HSP90 chaperone/DNA topoisomerase II/histidine kinase"/>
    <property type="match status" value="1"/>
</dbReference>
<evidence type="ECO:0000313" key="14">
    <source>
        <dbReference type="EMBL" id="WTT18665.1"/>
    </source>
</evidence>
<evidence type="ECO:0000256" key="2">
    <source>
        <dbReference type="ARBA" id="ARBA00004236"/>
    </source>
</evidence>
<accession>A0AAU2A2V2</accession>
<dbReference type="InterPro" id="IPR003661">
    <property type="entry name" value="HisK_dim/P_dom"/>
</dbReference>
<dbReference type="InterPro" id="IPR036890">
    <property type="entry name" value="HATPase_C_sf"/>
</dbReference>
<reference evidence="14" key="1">
    <citation type="submission" date="2022-10" db="EMBL/GenBank/DDBJ databases">
        <title>The complete genomes of actinobacterial strains from the NBC collection.</title>
        <authorList>
            <person name="Joergensen T.S."/>
            <person name="Alvarez Arevalo M."/>
            <person name="Sterndorff E.B."/>
            <person name="Faurdal D."/>
            <person name="Vuksanovic O."/>
            <person name="Mourched A.-S."/>
            <person name="Charusanti P."/>
            <person name="Shaw S."/>
            <person name="Blin K."/>
            <person name="Weber T."/>
        </authorList>
    </citation>
    <scope>NUCLEOTIDE SEQUENCE</scope>
    <source>
        <strain evidence="14">NBC_00093</strain>
    </source>
</reference>
<feature type="transmembrane region" description="Helical" evidence="11">
    <location>
        <begin position="20"/>
        <end position="40"/>
    </location>
</feature>
<dbReference type="PRINTS" id="PR00344">
    <property type="entry name" value="BCTRLSENSOR"/>
</dbReference>
<evidence type="ECO:0000256" key="5">
    <source>
        <dbReference type="ARBA" id="ARBA00022679"/>
    </source>
</evidence>
<dbReference type="PROSITE" id="PS50885">
    <property type="entry name" value="HAMP"/>
    <property type="match status" value="1"/>
</dbReference>
<dbReference type="Gene3D" id="3.30.565.10">
    <property type="entry name" value="Histidine kinase-like ATPase, C-terminal domain"/>
    <property type="match status" value="1"/>
</dbReference>
<dbReference type="EMBL" id="CP108222">
    <property type="protein sequence ID" value="WTT18665.1"/>
    <property type="molecule type" value="Genomic_DNA"/>
</dbReference>
<feature type="domain" description="HAMP" evidence="13">
    <location>
        <begin position="200"/>
        <end position="255"/>
    </location>
</feature>
<evidence type="ECO:0000256" key="9">
    <source>
        <dbReference type="ARBA" id="ARBA00023012"/>
    </source>
</evidence>
<evidence type="ECO:0000256" key="3">
    <source>
        <dbReference type="ARBA" id="ARBA00012438"/>
    </source>
</evidence>
<organism evidence="14">
    <name type="scientific">Streptomyces sp. NBC_00093</name>
    <dbReference type="NCBI Taxonomy" id="2975649"/>
    <lineage>
        <taxon>Bacteria</taxon>
        <taxon>Bacillati</taxon>
        <taxon>Actinomycetota</taxon>
        <taxon>Actinomycetes</taxon>
        <taxon>Kitasatosporales</taxon>
        <taxon>Streptomycetaceae</taxon>
        <taxon>Streptomyces</taxon>
    </lineage>
</organism>
<keyword evidence="5" id="KW-0808">Transferase</keyword>
<dbReference type="PROSITE" id="PS50109">
    <property type="entry name" value="HIS_KIN"/>
    <property type="match status" value="1"/>
</dbReference>
<dbReference type="InterPro" id="IPR036097">
    <property type="entry name" value="HisK_dim/P_sf"/>
</dbReference>
<dbReference type="AlphaFoldDB" id="A0AAU2A2V2"/>
<dbReference type="SMART" id="SM00388">
    <property type="entry name" value="HisKA"/>
    <property type="match status" value="1"/>
</dbReference>
<evidence type="ECO:0000256" key="10">
    <source>
        <dbReference type="ARBA" id="ARBA00023136"/>
    </source>
</evidence>
<dbReference type="Pfam" id="PF02518">
    <property type="entry name" value="HATPase_c"/>
    <property type="match status" value="1"/>
</dbReference>
<keyword evidence="8 11" id="KW-1133">Transmembrane helix</keyword>
<protein>
    <recommendedName>
        <fullName evidence="3">histidine kinase</fullName>
        <ecNumber evidence="3">2.7.13.3</ecNumber>
    </recommendedName>
</protein>
<keyword evidence="10 11" id="KW-0472">Membrane</keyword>
<keyword evidence="9" id="KW-0902">Two-component regulatory system</keyword>
<evidence type="ECO:0000256" key="1">
    <source>
        <dbReference type="ARBA" id="ARBA00000085"/>
    </source>
</evidence>
<evidence type="ECO:0000256" key="4">
    <source>
        <dbReference type="ARBA" id="ARBA00022553"/>
    </source>
</evidence>
<gene>
    <name evidence="14" type="ORF">OHA22_25645</name>
</gene>
<dbReference type="InterPro" id="IPR050428">
    <property type="entry name" value="TCS_sensor_his_kinase"/>
</dbReference>
<dbReference type="SUPFAM" id="SSF158472">
    <property type="entry name" value="HAMP domain-like"/>
    <property type="match status" value="1"/>
</dbReference>
<dbReference type="Pfam" id="PF00672">
    <property type="entry name" value="HAMP"/>
    <property type="match status" value="1"/>
</dbReference>
<name>A0AAU2A2V2_9ACTN</name>
<dbReference type="InterPro" id="IPR004358">
    <property type="entry name" value="Sig_transdc_His_kin-like_C"/>
</dbReference>
<dbReference type="GO" id="GO:0005886">
    <property type="term" value="C:plasma membrane"/>
    <property type="evidence" value="ECO:0007669"/>
    <property type="project" value="UniProtKB-SubCell"/>
</dbReference>
<evidence type="ECO:0000259" key="13">
    <source>
        <dbReference type="PROSITE" id="PS50885"/>
    </source>
</evidence>
<evidence type="ECO:0000259" key="12">
    <source>
        <dbReference type="PROSITE" id="PS50109"/>
    </source>
</evidence>
<dbReference type="SUPFAM" id="SSF47384">
    <property type="entry name" value="Homodimeric domain of signal transducing histidine kinase"/>
    <property type="match status" value="1"/>
</dbReference>
<dbReference type="Pfam" id="PF00512">
    <property type="entry name" value="HisKA"/>
    <property type="match status" value="1"/>
</dbReference>
<dbReference type="GO" id="GO:0000155">
    <property type="term" value="F:phosphorelay sensor kinase activity"/>
    <property type="evidence" value="ECO:0007669"/>
    <property type="project" value="InterPro"/>
</dbReference>
<dbReference type="SMART" id="SM00304">
    <property type="entry name" value="HAMP"/>
    <property type="match status" value="1"/>
</dbReference>
<dbReference type="InterPro" id="IPR003660">
    <property type="entry name" value="HAMP_dom"/>
</dbReference>
<comment type="catalytic activity">
    <reaction evidence="1">
        <text>ATP + protein L-histidine = ADP + protein N-phospho-L-histidine.</text>
        <dbReference type="EC" id="2.7.13.3"/>
    </reaction>
</comment>
<comment type="subcellular location">
    <subcellularLocation>
        <location evidence="2">Cell membrane</location>
    </subcellularLocation>
</comment>
<dbReference type="PANTHER" id="PTHR45436">
    <property type="entry name" value="SENSOR HISTIDINE KINASE YKOH"/>
    <property type="match status" value="1"/>
</dbReference>
<keyword evidence="7 14" id="KW-0418">Kinase</keyword>
<dbReference type="EC" id="2.7.13.3" evidence="3"/>
<dbReference type="InterPro" id="IPR003594">
    <property type="entry name" value="HATPase_dom"/>
</dbReference>
<keyword evidence="4" id="KW-0597">Phosphoprotein</keyword>
<feature type="domain" description="Histidine kinase" evidence="12">
    <location>
        <begin position="263"/>
        <end position="474"/>
    </location>
</feature>
<keyword evidence="6 11" id="KW-0812">Transmembrane</keyword>
<evidence type="ECO:0000256" key="6">
    <source>
        <dbReference type="ARBA" id="ARBA00022692"/>
    </source>
</evidence>
<dbReference type="Gene3D" id="1.10.287.130">
    <property type="match status" value="1"/>
</dbReference>
<dbReference type="InterPro" id="IPR005467">
    <property type="entry name" value="His_kinase_dom"/>
</dbReference>
<evidence type="ECO:0000256" key="11">
    <source>
        <dbReference type="SAM" id="Phobius"/>
    </source>
</evidence>
<evidence type="ECO:0000256" key="7">
    <source>
        <dbReference type="ARBA" id="ARBA00022777"/>
    </source>
</evidence>
<dbReference type="SMART" id="SM00387">
    <property type="entry name" value="HATPase_c"/>
    <property type="match status" value="1"/>
</dbReference>
<evidence type="ECO:0000256" key="8">
    <source>
        <dbReference type="ARBA" id="ARBA00022989"/>
    </source>
</evidence>
<dbReference type="PANTHER" id="PTHR45436:SF5">
    <property type="entry name" value="SENSOR HISTIDINE KINASE TRCS"/>
    <property type="match status" value="1"/>
</dbReference>
<dbReference type="CDD" id="cd00082">
    <property type="entry name" value="HisKA"/>
    <property type="match status" value="1"/>
</dbReference>
<dbReference type="Gene3D" id="6.10.340.10">
    <property type="match status" value="1"/>
</dbReference>
<sequence>MSRVVRRFRSLPIRARLSMLVAAAVAFAVAAVSVTCWFIVQGKLYDQLNTDLQRGMRGPGQIQQAQLALNACSKTPEGNGFFQNNYSQLVTESGKVCVFDDSTGTVKVTQSDKDAIKDGDTSQVHFRNGTDEDGTEVRVMIRPLGATTTVTGETGPHVGLVVAVPLKGTQNTLNDLALVLLLVSGIGVIGAGAAGLAVARAGLRPVDKLTEAVEHVARTEDLSIRIPVEDDSEDEIARLSRSFNSMTSSLANSRELQQQLIADAGHELRTPLTSLRTNIELLTRSEETGRPIPEADRKALLASVKAQMTELAALIGDLQELSRSEGQRGERVQVVALEDTVESALRRARLRGPELTITADIQPWFVRAEPSALERAVVNILDNAVKFSPEGGTIEVQLASGVLTVRDHGPGIPADEIPHVFDRFWRSPSARALPGSGLGLSIVARTVQQAGGEVTLARAVGGGTVATVRLPGAATPPPETL</sequence>
<dbReference type="CDD" id="cd06225">
    <property type="entry name" value="HAMP"/>
    <property type="match status" value="1"/>
</dbReference>